<evidence type="ECO:0000313" key="4">
    <source>
        <dbReference type="EMBL" id="MBX0303173.1"/>
    </source>
</evidence>
<name>A0A8J7YL47_9EURY</name>
<dbReference type="Proteomes" id="UP000783863">
    <property type="component" value="Unassembled WGS sequence"/>
</dbReference>
<dbReference type="InterPro" id="IPR002068">
    <property type="entry name" value="A-crystallin/Hsp20_dom"/>
</dbReference>
<comment type="similarity">
    <text evidence="1 2">Belongs to the small heat shock protein (HSP20) family.</text>
</comment>
<dbReference type="CDD" id="cd06464">
    <property type="entry name" value="ACD_sHsps-like"/>
    <property type="match status" value="1"/>
</dbReference>
<dbReference type="EMBL" id="RKLQ01000001">
    <property type="protein sequence ID" value="MBX0303173.1"/>
    <property type="molecule type" value="Genomic_DNA"/>
</dbReference>
<accession>A0A8J7YL47</accession>
<dbReference type="SUPFAM" id="SSF49764">
    <property type="entry name" value="HSP20-like chaperones"/>
    <property type="match status" value="1"/>
</dbReference>
<dbReference type="InterPro" id="IPR031107">
    <property type="entry name" value="Small_HSP"/>
</dbReference>
<evidence type="ECO:0000313" key="5">
    <source>
        <dbReference type="Proteomes" id="UP000783863"/>
    </source>
</evidence>
<gene>
    <name evidence="4" type="ORF">EGD98_05735</name>
</gene>
<sequence length="146" mass="16493">MDRQSPLDSMEAWFEQMSKQFETAADRWGTGLEPWSEGMSQPRIDMAEDDEQYTVVADMPGFGKDDIEVYVTDNTLAIEAEQRDETVAEEANYIQQERTHQSLSRRITLPSDADTETISASMDDGVLTITVSRVEPLDSGHQIDIE</sequence>
<dbReference type="AlphaFoldDB" id="A0A8J7YL47"/>
<evidence type="ECO:0000259" key="3">
    <source>
        <dbReference type="PROSITE" id="PS01031"/>
    </source>
</evidence>
<evidence type="ECO:0000256" key="2">
    <source>
        <dbReference type="RuleBase" id="RU003616"/>
    </source>
</evidence>
<organism evidence="4 5">
    <name type="scientific">Haloarcula salinisoli</name>
    <dbReference type="NCBI Taxonomy" id="2487746"/>
    <lineage>
        <taxon>Archaea</taxon>
        <taxon>Methanobacteriati</taxon>
        <taxon>Methanobacteriota</taxon>
        <taxon>Stenosarchaea group</taxon>
        <taxon>Halobacteria</taxon>
        <taxon>Halobacteriales</taxon>
        <taxon>Haloarculaceae</taxon>
        <taxon>Haloarcula</taxon>
    </lineage>
</organism>
<dbReference type="PROSITE" id="PS01031">
    <property type="entry name" value="SHSP"/>
    <property type="match status" value="1"/>
</dbReference>
<proteinExistence type="inferred from homology"/>
<keyword evidence="5" id="KW-1185">Reference proteome</keyword>
<dbReference type="InterPro" id="IPR008978">
    <property type="entry name" value="HSP20-like_chaperone"/>
</dbReference>
<feature type="domain" description="SHSP" evidence="3">
    <location>
        <begin position="35"/>
        <end position="146"/>
    </location>
</feature>
<reference evidence="4" key="1">
    <citation type="submission" date="2021-06" db="EMBL/GenBank/DDBJ databases">
        <title>Halomicroarcula sp. F24A a new haloarchaeum isolated from saline soil.</title>
        <authorList>
            <person name="Duran-Viseras A."/>
            <person name="Sanchez-Porro C."/>
            <person name="Ventosa A."/>
        </authorList>
    </citation>
    <scope>NUCLEOTIDE SEQUENCE</scope>
    <source>
        <strain evidence="4">F24A</strain>
    </source>
</reference>
<dbReference type="Gene3D" id="2.60.40.790">
    <property type="match status" value="1"/>
</dbReference>
<dbReference type="PANTHER" id="PTHR11527">
    <property type="entry name" value="HEAT-SHOCK PROTEIN 20 FAMILY MEMBER"/>
    <property type="match status" value="1"/>
</dbReference>
<evidence type="ECO:0000256" key="1">
    <source>
        <dbReference type="PROSITE-ProRule" id="PRU00285"/>
    </source>
</evidence>
<dbReference type="Pfam" id="PF00011">
    <property type="entry name" value="HSP20"/>
    <property type="match status" value="1"/>
</dbReference>
<comment type="caution">
    <text evidence="4">The sequence shown here is derived from an EMBL/GenBank/DDBJ whole genome shotgun (WGS) entry which is preliminary data.</text>
</comment>
<dbReference type="RefSeq" id="WP_220587391.1">
    <property type="nucleotide sequence ID" value="NZ_RKLQ01000001.1"/>
</dbReference>
<protein>
    <submittedName>
        <fullName evidence="4">Hsp20/alpha crystallin family protein</fullName>
    </submittedName>
</protein>